<evidence type="ECO:0000313" key="23">
    <source>
        <dbReference type="Proteomes" id="UP000694546"/>
    </source>
</evidence>
<evidence type="ECO:0000256" key="4">
    <source>
        <dbReference type="ARBA" id="ARBA00022553"/>
    </source>
</evidence>
<keyword evidence="11" id="KW-0770">Synapse</keyword>
<keyword evidence="9" id="KW-0832">Ubl conjugation</keyword>
<evidence type="ECO:0000256" key="2">
    <source>
        <dbReference type="ARBA" id="ARBA00006476"/>
    </source>
</evidence>
<evidence type="ECO:0000256" key="8">
    <source>
        <dbReference type="ARBA" id="ARBA00022837"/>
    </source>
</evidence>
<keyword evidence="6 18" id="KW-0812">Transmembrane</keyword>
<keyword evidence="8" id="KW-0106">Calcium</keyword>
<comment type="subcellular location">
    <subcellularLocation>
        <location evidence="1">Cytoplasmic vesicle</location>
        <location evidence="1">Secretory vesicle</location>
        <location evidence="1">Synaptic vesicle membrane</location>
        <topology evidence="1">Multi-pass membrane protein</topology>
    </subcellularLocation>
    <subcellularLocation>
        <location evidence="15">Synapse</location>
        <location evidence="15">Synaptosome</location>
    </subcellularLocation>
</comment>
<keyword evidence="13" id="KW-0325">Glycoprotein</keyword>
<evidence type="ECO:0000256" key="14">
    <source>
        <dbReference type="ARBA" id="ARBA00023329"/>
    </source>
</evidence>
<keyword evidence="7" id="KW-0677">Repeat</keyword>
<comment type="subunit">
    <text evidence="17">Homohexamer or homotetramer. Interacts with SRCIN1. Interacts with VAMP2; the interaction is inhibited by interaction of VAPM2 with SEPT8.</text>
</comment>
<comment type="similarity">
    <text evidence="2">Belongs to the synaptophysin/synaptobrevin family.</text>
</comment>
<evidence type="ECO:0000256" key="13">
    <source>
        <dbReference type="ARBA" id="ARBA00023180"/>
    </source>
</evidence>
<dbReference type="Ensembl" id="ENSGMOT00000020728.2">
    <property type="protein sequence ID" value="ENSGMOP00000020229.2"/>
    <property type="gene ID" value="ENSGMOG00000018842.2"/>
</dbReference>
<reference evidence="22" key="2">
    <citation type="submission" date="2025-08" db="UniProtKB">
        <authorList>
            <consortium name="Ensembl"/>
        </authorList>
    </citation>
    <scope>IDENTIFICATION</scope>
</reference>
<evidence type="ECO:0000256" key="1">
    <source>
        <dbReference type="ARBA" id="ARBA00004644"/>
    </source>
</evidence>
<feature type="transmembrane region" description="Helical" evidence="20">
    <location>
        <begin position="21"/>
        <end position="42"/>
    </location>
</feature>
<evidence type="ECO:0000256" key="6">
    <source>
        <dbReference type="ARBA" id="ARBA00022692"/>
    </source>
</evidence>
<feature type="transmembrane region" description="Helical" evidence="20">
    <location>
        <begin position="101"/>
        <end position="123"/>
    </location>
</feature>
<dbReference type="AlphaFoldDB" id="A0A8C4ZRB8"/>
<keyword evidence="23" id="KW-1185">Reference proteome</keyword>
<reference evidence="22" key="3">
    <citation type="submission" date="2025-09" db="UniProtKB">
        <authorList>
            <consortium name="Ensembl"/>
        </authorList>
    </citation>
    <scope>IDENTIFICATION</scope>
</reference>
<dbReference type="Pfam" id="PF01284">
    <property type="entry name" value="MARVEL"/>
    <property type="match status" value="1"/>
</dbReference>
<sequence>MDLVNKLVAQGQFRILKVPLGFIKALQWFFSIFAFSTCGSYSGMFKMAVECKNRTESDLSIEVKFEYPFRMHMVYFDAPTCTGGNPERLFLIGDYSSSAEFFVTIGVFAFLYSTAALFIYVFAYEKYKENNKGPLIDLGVTGVFAFMWLVSSAAWAKGLTDVKRATDPDMVLTMIAACSNEENHCKDVHDPVMSRPQHLCGVWLHQPHPVGGEPVVRVQGDGDPGPLHAGPSPAGEGRCTGGLRPAGGLRAGPLRRHPGGRVPARLQPAGLQPDSGGGLRSGLWPTSSSSNLLLQSDVSRQEIGIGAYKRLAVCSLPIMQRSFISAGMFICCIGVGGWGEGGGGELLLSIVSDVNMKTE</sequence>
<evidence type="ECO:0000256" key="12">
    <source>
        <dbReference type="ARBA" id="ARBA00023136"/>
    </source>
</evidence>
<dbReference type="Proteomes" id="UP000694546">
    <property type="component" value="Chromosome 1"/>
</dbReference>
<accession>A0A8C4ZRB8</accession>
<keyword evidence="12 18" id="KW-0472">Membrane</keyword>
<dbReference type="PROSITE" id="PS51225">
    <property type="entry name" value="MARVEL"/>
    <property type="match status" value="1"/>
</dbReference>
<evidence type="ECO:0000256" key="7">
    <source>
        <dbReference type="ARBA" id="ARBA00022737"/>
    </source>
</evidence>
<evidence type="ECO:0000256" key="5">
    <source>
        <dbReference type="ARBA" id="ARBA00022599"/>
    </source>
</evidence>
<evidence type="ECO:0000256" key="3">
    <source>
        <dbReference type="ARBA" id="ARBA00014277"/>
    </source>
</evidence>
<evidence type="ECO:0000256" key="17">
    <source>
        <dbReference type="ARBA" id="ARBA00062829"/>
    </source>
</evidence>
<feature type="domain" description="MARVEL" evidence="21">
    <location>
        <begin position="15"/>
        <end position="199"/>
    </location>
</feature>
<dbReference type="InterPro" id="IPR008253">
    <property type="entry name" value="Marvel"/>
</dbReference>
<evidence type="ECO:0000256" key="9">
    <source>
        <dbReference type="ARBA" id="ARBA00022843"/>
    </source>
</evidence>
<comment type="function">
    <text evidence="16">Possibly involved in structural functions as organizing other membrane components or in targeting the vesicles to the plasma membrane. Involved in the regulation of short-term and long-term synaptic plasticity.</text>
</comment>
<keyword evidence="4" id="KW-0597">Phosphoprotein</keyword>
<evidence type="ECO:0000259" key="21">
    <source>
        <dbReference type="PROSITE" id="PS51225"/>
    </source>
</evidence>
<reference evidence="22" key="1">
    <citation type="submission" date="2019-07" db="EMBL/GenBank/DDBJ databases">
        <authorList>
            <consortium name="Wellcome Sanger Institute Data Sharing"/>
        </authorList>
    </citation>
    <scope>NUCLEOTIDE SEQUENCE [LARGE SCALE GENOMIC DNA]</scope>
</reference>
<keyword evidence="14" id="KW-0968">Cytoplasmic vesicle</keyword>
<feature type="region of interest" description="Disordered" evidence="19">
    <location>
        <begin position="221"/>
        <end position="258"/>
    </location>
</feature>
<dbReference type="GO" id="GO:0048786">
    <property type="term" value="C:presynaptic active zone"/>
    <property type="evidence" value="ECO:0007669"/>
    <property type="project" value="TreeGrafter"/>
</dbReference>
<protein>
    <recommendedName>
        <fullName evidence="3">Synaptophysin</fullName>
    </recommendedName>
</protein>
<organism evidence="22 23">
    <name type="scientific">Gadus morhua</name>
    <name type="common">Atlantic cod</name>
    <dbReference type="NCBI Taxonomy" id="8049"/>
    <lineage>
        <taxon>Eukaryota</taxon>
        <taxon>Metazoa</taxon>
        <taxon>Chordata</taxon>
        <taxon>Craniata</taxon>
        <taxon>Vertebrata</taxon>
        <taxon>Euteleostomi</taxon>
        <taxon>Actinopterygii</taxon>
        <taxon>Neopterygii</taxon>
        <taxon>Teleostei</taxon>
        <taxon>Neoteleostei</taxon>
        <taxon>Acanthomorphata</taxon>
        <taxon>Zeiogadaria</taxon>
        <taxon>Gadariae</taxon>
        <taxon>Gadiformes</taxon>
        <taxon>Gadoidei</taxon>
        <taxon>Gadidae</taxon>
        <taxon>Gadus</taxon>
    </lineage>
</organism>
<dbReference type="PRINTS" id="PR00220">
    <property type="entry name" value="SYNAPTOPHYSN"/>
</dbReference>
<feature type="compositionally biased region" description="Low complexity" evidence="19">
    <location>
        <begin position="241"/>
        <end position="252"/>
    </location>
</feature>
<evidence type="ECO:0000256" key="19">
    <source>
        <dbReference type="SAM" id="MobiDB-lite"/>
    </source>
</evidence>
<dbReference type="GeneTree" id="ENSGT01030000234637"/>
<evidence type="ECO:0000256" key="18">
    <source>
        <dbReference type="PROSITE-ProRule" id="PRU00581"/>
    </source>
</evidence>
<evidence type="ECO:0000256" key="10">
    <source>
        <dbReference type="ARBA" id="ARBA00022989"/>
    </source>
</evidence>
<evidence type="ECO:0000256" key="16">
    <source>
        <dbReference type="ARBA" id="ARBA00046094"/>
    </source>
</evidence>
<dbReference type="PANTHER" id="PTHR10306:SF10">
    <property type="entry name" value="SYNAPTOPHYSIN"/>
    <property type="match status" value="1"/>
</dbReference>
<evidence type="ECO:0000256" key="15">
    <source>
        <dbReference type="ARBA" id="ARBA00034102"/>
    </source>
</evidence>
<evidence type="ECO:0000256" key="11">
    <source>
        <dbReference type="ARBA" id="ARBA00023018"/>
    </source>
</evidence>
<dbReference type="GO" id="GO:0030672">
    <property type="term" value="C:synaptic vesicle membrane"/>
    <property type="evidence" value="ECO:0007669"/>
    <property type="project" value="UniProtKB-SubCell"/>
</dbReference>
<evidence type="ECO:0000256" key="20">
    <source>
        <dbReference type="SAM" id="Phobius"/>
    </source>
</evidence>
<dbReference type="PANTHER" id="PTHR10306">
    <property type="entry name" value="SYNAPTOPHYSIN"/>
    <property type="match status" value="1"/>
</dbReference>
<feature type="transmembrane region" description="Helical" evidence="20">
    <location>
        <begin position="135"/>
        <end position="156"/>
    </location>
</feature>
<gene>
    <name evidence="22" type="primary">LOC115541876</name>
</gene>
<dbReference type="InterPro" id="IPR001285">
    <property type="entry name" value="Synaptophysin/porin"/>
</dbReference>
<dbReference type="GO" id="GO:0043005">
    <property type="term" value="C:neuron projection"/>
    <property type="evidence" value="ECO:0007669"/>
    <property type="project" value="UniProtKB-KW"/>
</dbReference>
<evidence type="ECO:0000313" key="22">
    <source>
        <dbReference type="Ensembl" id="ENSGMOP00000020229.2"/>
    </source>
</evidence>
<keyword evidence="5" id="KW-0771">Synaptosome</keyword>
<proteinExistence type="inferred from homology"/>
<name>A0A8C4ZRB8_GADMO</name>
<keyword evidence="10 20" id="KW-1133">Transmembrane helix</keyword>